<dbReference type="AlphaFoldDB" id="A0A1H3L1J8"/>
<organism evidence="2 3">
    <name type="scientific">Halopenitus persicus</name>
    <dbReference type="NCBI Taxonomy" id="1048396"/>
    <lineage>
        <taxon>Archaea</taxon>
        <taxon>Methanobacteriati</taxon>
        <taxon>Methanobacteriota</taxon>
        <taxon>Stenosarchaea group</taxon>
        <taxon>Halobacteria</taxon>
        <taxon>Halobacteriales</taxon>
        <taxon>Haloferacaceae</taxon>
        <taxon>Halopenitus</taxon>
    </lineage>
</organism>
<name>A0A1H3L1J8_9EURY</name>
<evidence type="ECO:0000259" key="1">
    <source>
        <dbReference type="PROSITE" id="PS51202"/>
    </source>
</evidence>
<evidence type="ECO:0000313" key="3">
    <source>
        <dbReference type="Proteomes" id="UP000199079"/>
    </source>
</evidence>
<dbReference type="Gene3D" id="3.30.70.1450">
    <property type="entry name" value="Regulator of K+ conductance, C-terminal domain"/>
    <property type="match status" value="1"/>
</dbReference>
<dbReference type="EMBL" id="FNPC01000006">
    <property type="protein sequence ID" value="SDY58271.1"/>
    <property type="molecule type" value="Genomic_DNA"/>
</dbReference>
<dbReference type="InterPro" id="IPR050144">
    <property type="entry name" value="AAE_transporter"/>
</dbReference>
<proteinExistence type="predicted"/>
<gene>
    <name evidence="2" type="ORF">SAMN05216564_106251</name>
</gene>
<dbReference type="Proteomes" id="UP000199079">
    <property type="component" value="Unassembled WGS sequence"/>
</dbReference>
<dbReference type="PANTHER" id="PTHR30445">
    <property type="entry name" value="K(+)_H(+) ANTIPORTER SUBUNIT KHTT"/>
    <property type="match status" value="1"/>
</dbReference>
<dbReference type="PANTHER" id="PTHR30445:SF8">
    <property type="entry name" value="K(+)_H(+) ANTIPORTER SUBUNIT KHTT"/>
    <property type="match status" value="1"/>
</dbReference>
<dbReference type="PROSITE" id="PS51202">
    <property type="entry name" value="RCK_C"/>
    <property type="match status" value="1"/>
</dbReference>
<dbReference type="Pfam" id="PF02080">
    <property type="entry name" value="TrkA_C"/>
    <property type="match status" value="1"/>
</dbReference>
<dbReference type="SUPFAM" id="SSF116726">
    <property type="entry name" value="TrkA C-terminal domain-like"/>
    <property type="match status" value="1"/>
</dbReference>
<evidence type="ECO:0000313" key="2">
    <source>
        <dbReference type="EMBL" id="SDY58271.1"/>
    </source>
</evidence>
<dbReference type="InterPro" id="IPR026278">
    <property type="entry name" value="KhtT"/>
</dbReference>
<keyword evidence="3" id="KW-1185">Reference proteome</keyword>
<reference evidence="3" key="1">
    <citation type="submission" date="2016-10" db="EMBL/GenBank/DDBJ databases">
        <authorList>
            <person name="Varghese N."/>
            <person name="Submissions S."/>
        </authorList>
    </citation>
    <scope>NUCLEOTIDE SEQUENCE [LARGE SCALE GENOMIC DNA]</scope>
    <source>
        <strain evidence="3">DC30,IBRC 10041,KCTC 4046</strain>
    </source>
</reference>
<dbReference type="PIRSF" id="PIRSF005028">
    <property type="entry name" value="KhtT"/>
    <property type="match status" value="1"/>
</dbReference>
<dbReference type="Pfam" id="PF25991">
    <property type="entry name" value="KhtT_N"/>
    <property type="match status" value="1"/>
</dbReference>
<dbReference type="OrthoDB" id="338309at2157"/>
<sequence>MTVSETELPGVGKKHEIDLGDGETLVILTHNSGRREVYKRPSPDADSEKLFDLPDQLARTVGTILEGAYFQPVEHDVQEAMLPGGAMLEWFEVTEGSPVVGQTLAEMDFRAETGASVVTIQRGESEVIASPGPDTELAVGDTLIVVGDRESVEELGDHLGRPVDER</sequence>
<accession>A0A1H3L1J8</accession>
<dbReference type="InterPro" id="IPR036721">
    <property type="entry name" value="RCK_C_sf"/>
</dbReference>
<dbReference type="GO" id="GO:0008324">
    <property type="term" value="F:monoatomic cation transmembrane transporter activity"/>
    <property type="evidence" value="ECO:0007669"/>
    <property type="project" value="InterPro"/>
</dbReference>
<feature type="domain" description="RCK C-terminal" evidence="1">
    <location>
        <begin position="75"/>
        <end position="161"/>
    </location>
</feature>
<dbReference type="GeneID" id="43840191"/>
<protein>
    <submittedName>
        <fullName evidence="2">Potassium/proton antiporter regulatory subunit, CPA2 family</fullName>
    </submittedName>
</protein>
<dbReference type="InterPro" id="IPR058776">
    <property type="entry name" value="KhtT-like_N"/>
</dbReference>
<dbReference type="InterPro" id="IPR006037">
    <property type="entry name" value="RCK_C"/>
</dbReference>
<dbReference type="RefSeq" id="WP_021073221.1">
    <property type="nucleotide sequence ID" value="NZ_FNPC01000006.1"/>
</dbReference>
<dbReference type="GO" id="GO:0006813">
    <property type="term" value="P:potassium ion transport"/>
    <property type="evidence" value="ECO:0007669"/>
    <property type="project" value="InterPro"/>
</dbReference>